<protein>
    <recommendedName>
        <fullName evidence="1">non-specific serine/threonine protein kinase</fullName>
        <ecNumber evidence="1">2.7.11.1</ecNumber>
    </recommendedName>
</protein>
<evidence type="ECO:0000256" key="1">
    <source>
        <dbReference type="ARBA" id="ARBA00012513"/>
    </source>
</evidence>
<name>A0ABD1KN01_9TELE</name>
<feature type="region of interest" description="Disordered" evidence="9">
    <location>
        <begin position="128"/>
        <end position="261"/>
    </location>
</feature>
<dbReference type="AlphaFoldDB" id="A0ABD1KN01"/>
<evidence type="ECO:0000256" key="9">
    <source>
        <dbReference type="SAM" id="MobiDB-lite"/>
    </source>
</evidence>
<dbReference type="EMBL" id="JBHFQA010000003">
    <property type="protein sequence ID" value="KAL2100559.1"/>
    <property type="molecule type" value="Genomic_DNA"/>
</dbReference>
<comment type="catalytic activity">
    <reaction evidence="7">
        <text>L-threonyl-[protein] + ATP = O-phospho-L-threonyl-[protein] + ADP + H(+)</text>
        <dbReference type="Rhea" id="RHEA:46608"/>
        <dbReference type="Rhea" id="RHEA-COMP:11060"/>
        <dbReference type="Rhea" id="RHEA-COMP:11605"/>
        <dbReference type="ChEBI" id="CHEBI:15378"/>
        <dbReference type="ChEBI" id="CHEBI:30013"/>
        <dbReference type="ChEBI" id="CHEBI:30616"/>
        <dbReference type="ChEBI" id="CHEBI:61977"/>
        <dbReference type="ChEBI" id="CHEBI:456216"/>
        <dbReference type="EC" id="2.7.11.1"/>
    </reaction>
</comment>
<feature type="compositionally biased region" description="Pro residues" evidence="9">
    <location>
        <begin position="207"/>
        <end position="217"/>
    </location>
</feature>
<accession>A0ABD1KN01</accession>
<comment type="caution">
    <text evidence="11">The sequence shown here is derived from an EMBL/GenBank/DDBJ whole genome shotgun (WGS) entry which is preliminary data.</text>
</comment>
<reference evidence="11 12" key="1">
    <citation type="submission" date="2024-09" db="EMBL/GenBank/DDBJ databases">
        <title>A chromosome-level genome assembly of Gray's grenadier anchovy, Coilia grayii.</title>
        <authorList>
            <person name="Fu Z."/>
        </authorList>
    </citation>
    <scope>NUCLEOTIDE SEQUENCE [LARGE SCALE GENOMIC DNA]</scope>
    <source>
        <strain evidence="11">G4</strain>
        <tissue evidence="11">Muscle</tissue>
    </source>
</reference>
<comment type="catalytic activity">
    <reaction evidence="8">
        <text>L-seryl-[protein] + ATP = O-phospho-L-seryl-[protein] + ADP + H(+)</text>
        <dbReference type="Rhea" id="RHEA:17989"/>
        <dbReference type="Rhea" id="RHEA-COMP:9863"/>
        <dbReference type="Rhea" id="RHEA-COMP:11604"/>
        <dbReference type="ChEBI" id="CHEBI:15378"/>
        <dbReference type="ChEBI" id="CHEBI:29999"/>
        <dbReference type="ChEBI" id="CHEBI:30616"/>
        <dbReference type="ChEBI" id="CHEBI:83421"/>
        <dbReference type="ChEBI" id="CHEBI:456216"/>
        <dbReference type="EC" id="2.7.11.1"/>
    </reaction>
</comment>
<dbReference type="GO" id="GO:0004674">
    <property type="term" value="F:protein serine/threonine kinase activity"/>
    <property type="evidence" value="ECO:0007669"/>
    <property type="project" value="UniProtKB-KW"/>
</dbReference>
<dbReference type="EC" id="2.7.11.1" evidence="1"/>
<gene>
    <name evidence="11" type="ORF">ACEWY4_002320</name>
</gene>
<evidence type="ECO:0000256" key="7">
    <source>
        <dbReference type="ARBA" id="ARBA00047899"/>
    </source>
</evidence>
<evidence type="ECO:0000256" key="6">
    <source>
        <dbReference type="ARBA" id="ARBA00022840"/>
    </source>
</evidence>
<evidence type="ECO:0000256" key="3">
    <source>
        <dbReference type="ARBA" id="ARBA00022679"/>
    </source>
</evidence>
<feature type="compositionally biased region" description="Polar residues" evidence="9">
    <location>
        <begin position="252"/>
        <end position="261"/>
    </location>
</feature>
<dbReference type="InterPro" id="IPR024678">
    <property type="entry name" value="Kinase_OSR1/WNK_CCT"/>
</dbReference>
<dbReference type="Pfam" id="PF12202">
    <property type="entry name" value="OSR1_C"/>
    <property type="match status" value="1"/>
</dbReference>
<evidence type="ECO:0000313" key="12">
    <source>
        <dbReference type="Proteomes" id="UP001591681"/>
    </source>
</evidence>
<keyword evidence="6" id="KW-0067">ATP-binding</keyword>
<feature type="compositionally biased region" description="Low complexity" evidence="9">
    <location>
        <begin position="162"/>
        <end position="194"/>
    </location>
</feature>
<evidence type="ECO:0000313" key="11">
    <source>
        <dbReference type="EMBL" id="KAL2100559.1"/>
    </source>
</evidence>
<evidence type="ECO:0000256" key="4">
    <source>
        <dbReference type="ARBA" id="ARBA00022741"/>
    </source>
</evidence>
<feature type="compositionally biased region" description="Basic and acidic residues" evidence="9">
    <location>
        <begin position="137"/>
        <end position="148"/>
    </location>
</feature>
<keyword evidence="3" id="KW-0808">Transferase</keyword>
<feature type="domain" description="Serine/threonine-protein kinase OSR1/WNK CCT" evidence="10">
    <location>
        <begin position="62"/>
        <end position="125"/>
    </location>
</feature>
<evidence type="ECO:0000256" key="5">
    <source>
        <dbReference type="ARBA" id="ARBA00022777"/>
    </source>
</evidence>
<dbReference type="Gene3D" id="3.10.20.90">
    <property type="entry name" value="Phosphatidylinositol 3-kinase Catalytic Subunit, Chain A, domain 1"/>
    <property type="match status" value="1"/>
</dbReference>
<evidence type="ECO:0000259" key="10">
    <source>
        <dbReference type="Pfam" id="PF12202"/>
    </source>
</evidence>
<dbReference type="InterPro" id="IPR050588">
    <property type="entry name" value="WNK_Ser-Thr_kinase"/>
</dbReference>
<dbReference type="SUPFAM" id="SSF56112">
    <property type="entry name" value="Protein kinase-like (PK-like)"/>
    <property type="match status" value="1"/>
</dbReference>
<dbReference type="GO" id="GO:0005524">
    <property type="term" value="F:ATP binding"/>
    <property type="evidence" value="ECO:0007669"/>
    <property type="project" value="UniProtKB-KW"/>
</dbReference>
<dbReference type="FunFam" id="3.10.20.90:FF:000007">
    <property type="entry name" value="Serine/threonine-protein kinase WNK1 isoform 1"/>
    <property type="match status" value="1"/>
</dbReference>
<evidence type="ECO:0000256" key="8">
    <source>
        <dbReference type="ARBA" id="ARBA00048679"/>
    </source>
</evidence>
<feature type="compositionally biased region" description="Acidic residues" evidence="9">
    <location>
        <begin position="149"/>
        <end position="158"/>
    </location>
</feature>
<keyword evidence="5" id="KW-0418">Kinase</keyword>
<keyword evidence="4" id="KW-0547">Nucleotide-binding</keyword>
<proteinExistence type="predicted"/>
<dbReference type="Proteomes" id="UP001591681">
    <property type="component" value="Unassembled WGS sequence"/>
</dbReference>
<keyword evidence="12" id="KW-1185">Reference proteome</keyword>
<keyword evidence="2" id="KW-0723">Serine/threonine-protein kinase</keyword>
<organism evidence="11 12">
    <name type="scientific">Coilia grayii</name>
    <name type="common">Gray's grenadier anchovy</name>
    <dbReference type="NCBI Taxonomy" id="363190"/>
    <lineage>
        <taxon>Eukaryota</taxon>
        <taxon>Metazoa</taxon>
        <taxon>Chordata</taxon>
        <taxon>Craniata</taxon>
        <taxon>Vertebrata</taxon>
        <taxon>Euteleostomi</taxon>
        <taxon>Actinopterygii</taxon>
        <taxon>Neopterygii</taxon>
        <taxon>Teleostei</taxon>
        <taxon>Clupei</taxon>
        <taxon>Clupeiformes</taxon>
        <taxon>Clupeoidei</taxon>
        <taxon>Engraulidae</taxon>
        <taxon>Coilinae</taxon>
        <taxon>Coilia</taxon>
    </lineage>
</organism>
<sequence length="261" mass="29213">MKPDSFLKVKVPELKEIIEGCIRTNKDERYTIQDLLEHSFFQEKNGVHVELAEEDDSLKPELKLWLRMDDSRKLHGKYKDNNAIEFLFELYKDVPEEVAQEMVVLGFVCEADYKLVAKAIRERVTAIKRQRDKRRRQAEEAQRRRQEGVIEEEPEPPPDTEPPATATVTTASVATPTTTPVPASQTPPSASSTSVPPPPTLTVSGPRPSPTHTPAPSPASCSVDSGINASFATEPDDPEPEQPELFALRHASYSSATYRHR</sequence>
<dbReference type="InterPro" id="IPR011009">
    <property type="entry name" value="Kinase-like_dom_sf"/>
</dbReference>
<evidence type="ECO:0000256" key="2">
    <source>
        <dbReference type="ARBA" id="ARBA00022527"/>
    </source>
</evidence>
<dbReference type="PANTHER" id="PTHR13902">
    <property type="entry name" value="SERINE/THREONINE-PROTEIN KINASE WNK WITH NO LYSINE -RELATED"/>
    <property type="match status" value="1"/>
</dbReference>